<dbReference type="PANTHER" id="PTHR10204">
    <property type="entry name" value="NAD P H OXIDOREDUCTASE-RELATED"/>
    <property type="match status" value="1"/>
</dbReference>
<feature type="domain" description="Flavodoxin-like fold" evidence="3">
    <location>
        <begin position="30"/>
        <end position="204"/>
    </location>
</feature>
<organism evidence="4 5">
    <name type="scientific">Candidatus Kaiserbacteria bacterium CG10_big_fil_rev_8_21_14_0_10_49_17</name>
    <dbReference type="NCBI Taxonomy" id="1974609"/>
    <lineage>
        <taxon>Bacteria</taxon>
        <taxon>Candidatus Kaiseribacteriota</taxon>
    </lineage>
</organism>
<protein>
    <submittedName>
        <fullName evidence="4">NADPH:quinone reductase</fullName>
    </submittedName>
</protein>
<dbReference type="InterPro" id="IPR003680">
    <property type="entry name" value="Flavodoxin_fold"/>
</dbReference>
<dbReference type="GO" id="GO:0005829">
    <property type="term" value="C:cytosol"/>
    <property type="evidence" value="ECO:0007669"/>
    <property type="project" value="TreeGrafter"/>
</dbReference>
<evidence type="ECO:0000313" key="5">
    <source>
        <dbReference type="Proteomes" id="UP000228809"/>
    </source>
</evidence>
<dbReference type="PANTHER" id="PTHR10204:SF34">
    <property type="entry name" value="NAD(P)H DEHYDROGENASE [QUINONE] 1 ISOFORM 1"/>
    <property type="match status" value="1"/>
</dbReference>
<comment type="similarity">
    <text evidence="1">Belongs to the NAD(P)H dehydrogenase (quinone) family.</text>
</comment>
<evidence type="ECO:0000259" key="3">
    <source>
        <dbReference type="Pfam" id="PF02525"/>
    </source>
</evidence>
<dbReference type="Pfam" id="PF02525">
    <property type="entry name" value="Flavodoxin_2"/>
    <property type="match status" value="1"/>
</dbReference>
<name>A0A2M6WFB7_9BACT</name>
<accession>A0A2M6WFB7</accession>
<dbReference type="SUPFAM" id="SSF52218">
    <property type="entry name" value="Flavoproteins"/>
    <property type="match status" value="1"/>
</dbReference>
<dbReference type="AlphaFoldDB" id="A0A2M6WFB7"/>
<evidence type="ECO:0000313" key="4">
    <source>
        <dbReference type="EMBL" id="PIT91434.1"/>
    </source>
</evidence>
<dbReference type="Gene3D" id="3.40.50.360">
    <property type="match status" value="1"/>
</dbReference>
<dbReference type="GO" id="GO:0003955">
    <property type="term" value="F:NAD(P)H dehydrogenase (quinone) activity"/>
    <property type="evidence" value="ECO:0007669"/>
    <property type="project" value="TreeGrafter"/>
</dbReference>
<dbReference type="InterPro" id="IPR029039">
    <property type="entry name" value="Flavoprotein-like_sf"/>
</dbReference>
<reference evidence="5" key="1">
    <citation type="submission" date="2017-09" db="EMBL/GenBank/DDBJ databases">
        <title>Depth-based differentiation of microbial function through sediment-hosted aquifers and enrichment of novel symbionts in the deep terrestrial subsurface.</title>
        <authorList>
            <person name="Probst A.J."/>
            <person name="Ladd B."/>
            <person name="Jarett J.K."/>
            <person name="Geller-Mcgrath D.E."/>
            <person name="Sieber C.M.K."/>
            <person name="Emerson J.B."/>
            <person name="Anantharaman K."/>
            <person name="Thomas B.C."/>
            <person name="Malmstrom R."/>
            <person name="Stieglmeier M."/>
            <person name="Klingl A."/>
            <person name="Woyke T."/>
            <person name="Ryan C.M."/>
            <person name="Banfield J.F."/>
        </authorList>
    </citation>
    <scope>NUCLEOTIDE SEQUENCE [LARGE SCALE GENOMIC DNA]</scope>
</reference>
<dbReference type="EMBL" id="PFBJ01000003">
    <property type="protein sequence ID" value="PIT91434.1"/>
    <property type="molecule type" value="Genomic_DNA"/>
</dbReference>
<evidence type="ECO:0000256" key="1">
    <source>
        <dbReference type="ARBA" id="ARBA00006252"/>
    </source>
</evidence>
<gene>
    <name evidence="4" type="ORF">COU17_00380</name>
</gene>
<proteinExistence type="inferred from homology"/>
<evidence type="ECO:0000256" key="2">
    <source>
        <dbReference type="ARBA" id="ARBA00023002"/>
    </source>
</evidence>
<keyword evidence="2" id="KW-0560">Oxidoreductase</keyword>
<comment type="caution">
    <text evidence="4">The sequence shown here is derived from an EMBL/GenBank/DDBJ whole genome shotgun (WGS) entry which is preliminary data.</text>
</comment>
<sequence>MKNGATVPFFMHGTLQRLTHNSVTMAKKKKKIFILLGNPDSETYSESLAKAYEEGAKEAGHEVRRVNLGDITFDPILHKGYKVIQELEPDLITIQKNIQWADHFVIVYPNWWNTMPALLKGFFDRAWIPGFAFNFDKETKKRIQHLKGKSARVIIVAGSHSGMETRLKYGDYSNEIRKGILEFAGFSPVKITCLGPSERVSDAKRDLWQREVHQLGRAGE</sequence>
<dbReference type="Proteomes" id="UP000228809">
    <property type="component" value="Unassembled WGS sequence"/>
</dbReference>
<dbReference type="InterPro" id="IPR051545">
    <property type="entry name" value="NAD(P)H_dehydrogenase_qn"/>
</dbReference>